<dbReference type="Proteomes" id="UP000775213">
    <property type="component" value="Unassembled WGS sequence"/>
</dbReference>
<evidence type="ECO:0000256" key="3">
    <source>
        <dbReference type="ARBA" id="ARBA00022679"/>
    </source>
</evidence>
<reference evidence="7 8" key="1">
    <citation type="journal article" date="2021" name="Hortic Res">
        <title>Chromosome-scale assembly of the Dendrobium chrysotoxum genome enhances the understanding of orchid evolution.</title>
        <authorList>
            <person name="Zhang Y."/>
            <person name="Zhang G.Q."/>
            <person name="Zhang D."/>
            <person name="Liu X.D."/>
            <person name="Xu X.Y."/>
            <person name="Sun W.H."/>
            <person name="Yu X."/>
            <person name="Zhu X."/>
            <person name="Wang Z.W."/>
            <person name="Zhao X."/>
            <person name="Zhong W.Y."/>
            <person name="Chen H."/>
            <person name="Yin W.L."/>
            <person name="Huang T."/>
            <person name="Niu S.C."/>
            <person name="Liu Z.J."/>
        </authorList>
    </citation>
    <scope>NUCLEOTIDE SEQUENCE [LARGE SCALE GENOMIC DNA]</scope>
    <source>
        <strain evidence="7">Lindl</strain>
    </source>
</reference>
<evidence type="ECO:0000313" key="7">
    <source>
        <dbReference type="EMBL" id="KAH0460392.1"/>
    </source>
</evidence>
<dbReference type="Pfam" id="PF04564">
    <property type="entry name" value="U-box"/>
    <property type="match status" value="1"/>
</dbReference>
<dbReference type="PANTHER" id="PTHR22849:SF103">
    <property type="entry name" value="U-BOX DOMAIN-CONTAINING PROTEIN"/>
    <property type="match status" value="1"/>
</dbReference>
<proteinExistence type="predicted"/>
<evidence type="ECO:0000256" key="1">
    <source>
        <dbReference type="ARBA" id="ARBA00000900"/>
    </source>
</evidence>
<evidence type="ECO:0000256" key="5">
    <source>
        <dbReference type="RuleBase" id="RU369093"/>
    </source>
</evidence>
<dbReference type="Pfam" id="PF25598">
    <property type="entry name" value="ARM_PUB"/>
    <property type="match status" value="1"/>
</dbReference>
<name>A0AAV7GV83_DENCH</name>
<dbReference type="InterPro" id="IPR045185">
    <property type="entry name" value="PUB22/23/24-like"/>
</dbReference>
<sequence length="438" mass="47579">MKSSTPLPQEKSVVFVSVLSLTSNHLPLRSVSDEQPSNMDDENKMSIPLLFRCPISLDLFTDPVTLSTGQTYDRPSIEKWLTEGNSTCPVTMQRLPDFSVVPNHTLRQYIDRWLLRGVADHRNSQQGSGIPISLTILKTGLLSSETPLAAKLEALRKVRVLSTESDVGKSFLMQLDFFPVLVHLVFQCPLEIANLELVELALDCILRLSPSNNLNYLNVLKQDAAFSSLVVLLEQGSSKMKTFLCILIEAISTSTTTKELCSLLGQSQPVLQVLVSLLLQSKTNEQASDAAAVAMAGICTSVESSRADAIKEGAVEGLAEYLSTGVRRNASSALAAMEVLMGEENGRKAGVHVGAVRVMVKWVFRVSASEEGSERAVGALMAMCRASSRARKEALAAGAVTQLLLLLQSQCGGTAKARARALLKLLRSSWEEDNEMRS</sequence>
<protein>
    <recommendedName>
        <fullName evidence="5 6">U-box domain-containing protein</fullName>
        <ecNumber evidence="5">2.3.2.27</ecNumber>
    </recommendedName>
    <alternativeName>
        <fullName evidence="5">RING-type E3 ubiquitin transferase PUB</fullName>
    </alternativeName>
</protein>
<dbReference type="GO" id="GO:0061630">
    <property type="term" value="F:ubiquitin protein ligase activity"/>
    <property type="evidence" value="ECO:0007669"/>
    <property type="project" value="UniProtKB-UniRule"/>
</dbReference>
<dbReference type="InterPro" id="IPR003613">
    <property type="entry name" value="Ubox_domain"/>
</dbReference>
<organism evidence="7 8">
    <name type="scientific">Dendrobium chrysotoxum</name>
    <name type="common">Orchid</name>
    <dbReference type="NCBI Taxonomy" id="161865"/>
    <lineage>
        <taxon>Eukaryota</taxon>
        <taxon>Viridiplantae</taxon>
        <taxon>Streptophyta</taxon>
        <taxon>Embryophyta</taxon>
        <taxon>Tracheophyta</taxon>
        <taxon>Spermatophyta</taxon>
        <taxon>Magnoliopsida</taxon>
        <taxon>Liliopsida</taxon>
        <taxon>Asparagales</taxon>
        <taxon>Orchidaceae</taxon>
        <taxon>Epidendroideae</taxon>
        <taxon>Malaxideae</taxon>
        <taxon>Dendrobiinae</taxon>
        <taxon>Dendrobium</taxon>
    </lineage>
</organism>
<dbReference type="PROSITE" id="PS51698">
    <property type="entry name" value="U_BOX"/>
    <property type="match status" value="1"/>
</dbReference>
<gene>
    <name evidence="7" type="ORF">IEQ34_011055</name>
</gene>
<dbReference type="InterPro" id="IPR013083">
    <property type="entry name" value="Znf_RING/FYVE/PHD"/>
</dbReference>
<evidence type="ECO:0000256" key="4">
    <source>
        <dbReference type="ARBA" id="ARBA00022786"/>
    </source>
</evidence>
<evidence type="ECO:0000256" key="2">
    <source>
        <dbReference type="ARBA" id="ARBA00004906"/>
    </source>
</evidence>
<dbReference type="InterPro" id="IPR011989">
    <property type="entry name" value="ARM-like"/>
</dbReference>
<dbReference type="PANTHER" id="PTHR22849">
    <property type="entry name" value="WDSAM1 PROTEIN"/>
    <property type="match status" value="1"/>
</dbReference>
<keyword evidence="3 5" id="KW-0808">Transferase</keyword>
<dbReference type="SMART" id="SM00504">
    <property type="entry name" value="Ubox"/>
    <property type="match status" value="1"/>
</dbReference>
<feature type="domain" description="U-box" evidence="6">
    <location>
        <begin position="46"/>
        <end position="120"/>
    </location>
</feature>
<keyword evidence="8" id="KW-1185">Reference proteome</keyword>
<comment type="pathway">
    <text evidence="2 5">Protein modification; protein ubiquitination.</text>
</comment>
<dbReference type="Gene3D" id="1.25.10.10">
    <property type="entry name" value="Leucine-rich Repeat Variant"/>
    <property type="match status" value="1"/>
</dbReference>
<dbReference type="InterPro" id="IPR016024">
    <property type="entry name" value="ARM-type_fold"/>
</dbReference>
<dbReference type="SUPFAM" id="SSF48371">
    <property type="entry name" value="ARM repeat"/>
    <property type="match status" value="1"/>
</dbReference>
<dbReference type="CDD" id="cd16664">
    <property type="entry name" value="RING-Ubox_PUB"/>
    <property type="match status" value="1"/>
</dbReference>
<dbReference type="AlphaFoldDB" id="A0AAV7GV83"/>
<evidence type="ECO:0000259" key="6">
    <source>
        <dbReference type="PROSITE" id="PS51698"/>
    </source>
</evidence>
<comment type="function">
    <text evidence="5">Functions as an E3 ubiquitin ligase.</text>
</comment>
<accession>A0AAV7GV83</accession>
<dbReference type="InterPro" id="IPR058678">
    <property type="entry name" value="ARM_PUB"/>
</dbReference>
<comment type="catalytic activity">
    <reaction evidence="1 5">
        <text>S-ubiquitinyl-[E2 ubiquitin-conjugating enzyme]-L-cysteine + [acceptor protein]-L-lysine = [E2 ubiquitin-conjugating enzyme]-L-cysteine + N(6)-ubiquitinyl-[acceptor protein]-L-lysine.</text>
        <dbReference type="EC" id="2.3.2.27"/>
    </reaction>
</comment>
<dbReference type="SUPFAM" id="SSF57850">
    <property type="entry name" value="RING/U-box"/>
    <property type="match status" value="1"/>
</dbReference>
<dbReference type="InterPro" id="IPR045210">
    <property type="entry name" value="RING-Ubox_PUB"/>
</dbReference>
<dbReference type="EC" id="2.3.2.27" evidence="5"/>
<comment type="caution">
    <text evidence="7">The sequence shown here is derived from an EMBL/GenBank/DDBJ whole genome shotgun (WGS) entry which is preliminary data.</text>
</comment>
<dbReference type="FunFam" id="3.30.40.10:FF:000442">
    <property type="entry name" value="RING-type E3 ubiquitin transferase"/>
    <property type="match status" value="1"/>
</dbReference>
<evidence type="ECO:0000313" key="8">
    <source>
        <dbReference type="Proteomes" id="UP000775213"/>
    </source>
</evidence>
<keyword evidence="4 5" id="KW-0833">Ubl conjugation pathway</keyword>
<dbReference type="EMBL" id="JAGFBR010000010">
    <property type="protein sequence ID" value="KAH0460392.1"/>
    <property type="molecule type" value="Genomic_DNA"/>
</dbReference>
<dbReference type="Gene3D" id="3.30.40.10">
    <property type="entry name" value="Zinc/RING finger domain, C3HC4 (zinc finger)"/>
    <property type="match status" value="1"/>
</dbReference>
<dbReference type="GO" id="GO:0016567">
    <property type="term" value="P:protein ubiquitination"/>
    <property type="evidence" value="ECO:0007669"/>
    <property type="project" value="UniProtKB-UniRule"/>
</dbReference>